<reference evidence="3" key="1">
    <citation type="submission" date="2025-08" db="UniProtKB">
        <authorList>
            <consortium name="Ensembl"/>
        </authorList>
    </citation>
    <scope>IDENTIFICATION</scope>
</reference>
<evidence type="ECO:0000256" key="1">
    <source>
        <dbReference type="ARBA" id="ARBA00022614"/>
    </source>
</evidence>
<dbReference type="Gene3D" id="3.80.10.10">
    <property type="entry name" value="Ribonuclease Inhibitor"/>
    <property type="match status" value="1"/>
</dbReference>
<dbReference type="PANTHER" id="PTHR48051:SF42">
    <property type="entry name" value="LEUCINE-RICH REPEAT-CONTAINING PROTEIN 18-LIKE"/>
    <property type="match status" value="1"/>
</dbReference>
<dbReference type="Proteomes" id="UP000694561">
    <property type="component" value="Unplaced"/>
</dbReference>
<protein>
    <submittedName>
        <fullName evidence="3">Uncharacterized protein</fullName>
    </submittedName>
</protein>
<keyword evidence="2" id="KW-0677">Repeat</keyword>
<organism evidence="3 4">
    <name type="scientific">Monodon monoceros</name>
    <name type="common">Narwhal</name>
    <name type="synonym">Ceratodon monodon</name>
    <dbReference type="NCBI Taxonomy" id="40151"/>
    <lineage>
        <taxon>Eukaryota</taxon>
        <taxon>Metazoa</taxon>
        <taxon>Chordata</taxon>
        <taxon>Craniata</taxon>
        <taxon>Vertebrata</taxon>
        <taxon>Euteleostomi</taxon>
        <taxon>Mammalia</taxon>
        <taxon>Eutheria</taxon>
        <taxon>Laurasiatheria</taxon>
        <taxon>Artiodactyla</taxon>
        <taxon>Whippomorpha</taxon>
        <taxon>Cetacea</taxon>
        <taxon>Odontoceti</taxon>
        <taxon>Monodontidae</taxon>
        <taxon>Monodon</taxon>
    </lineage>
</organism>
<name>A0A8C6C1N0_MONMO</name>
<evidence type="ECO:0000313" key="4">
    <source>
        <dbReference type="Proteomes" id="UP000694561"/>
    </source>
</evidence>
<dbReference type="GO" id="GO:0005737">
    <property type="term" value="C:cytoplasm"/>
    <property type="evidence" value="ECO:0007669"/>
    <property type="project" value="TreeGrafter"/>
</dbReference>
<dbReference type="PANTHER" id="PTHR48051">
    <property type="match status" value="1"/>
</dbReference>
<dbReference type="InterPro" id="IPR050216">
    <property type="entry name" value="LRR_domain-containing"/>
</dbReference>
<dbReference type="InterPro" id="IPR003591">
    <property type="entry name" value="Leu-rich_rpt_typical-subtyp"/>
</dbReference>
<sequence>VTKGGNLRDELDSNKLALSLSDLNEVPATILDPSCNKLTTLPSDFHGLAHLVKLDMSKNKLRQLPAGFGLLVNLRHLDLLNSRLVTLPVSFAQLRSLKWLGLNDNPLDPVFHTRSWAVLGLPLPLLLRVAGGLVACRVTELQQQPVCTSVNTIYDNTDSQQGACPPRLLTPSLGAWTSMELGSAGHNLFLVSDLPAIITWLPFRT</sequence>
<dbReference type="AlphaFoldDB" id="A0A8C6C1N0"/>
<dbReference type="InterPro" id="IPR032675">
    <property type="entry name" value="LRR_dom_sf"/>
</dbReference>
<keyword evidence="1" id="KW-0433">Leucine-rich repeat</keyword>
<proteinExistence type="predicted"/>
<reference evidence="3" key="2">
    <citation type="submission" date="2025-09" db="UniProtKB">
        <authorList>
            <consortium name="Ensembl"/>
        </authorList>
    </citation>
    <scope>IDENTIFICATION</scope>
</reference>
<dbReference type="SMART" id="SM00369">
    <property type="entry name" value="LRR_TYP"/>
    <property type="match status" value="2"/>
</dbReference>
<evidence type="ECO:0000256" key="2">
    <source>
        <dbReference type="ARBA" id="ARBA00022737"/>
    </source>
</evidence>
<dbReference type="GeneTree" id="ENSGT00390000017385"/>
<evidence type="ECO:0000313" key="3">
    <source>
        <dbReference type="Ensembl" id="ENSMMNP00015021790.1"/>
    </source>
</evidence>
<dbReference type="Ensembl" id="ENSMMNT00015023943.1">
    <property type="protein sequence ID" value="ENSMMNP00015021790.1"/>
    <property type="gene ID" value="ENSMMNG00015016037.1"/>
</dbReference>
<keyword evidence="4" id="KW-1185">Reference proteome</keyword>
<dbReference type="SUPFAM" id="SSF52075">
    <property type="entry name" value="Outer arm dynein light chain 1"/>
    <property type="match status" value="1"/>
</dbReference>
<accession>A0A8C6C1N0</accession>